<dbReference type="EMBL" id="VXIV02001643">
    <property type="protein sequence ID" value="KAF6031030.1"/>
    <property type="molecule type" value="Genomic_DNA"/>
</dbReference>
<evidence type="ECO:0000313" key="1">
    <source>
        <dbReference type="EMBL" id="KAF6031030.1"/>
    </source>
</evidence>
<dbReference type="AlphaFoldDB" id="A0A7J7JX95"/>
<sequence length="90" mass="10309">MFITFLKLEFSHQGAAELSVVSRQQRVSRLTAAACDYNNSEHQFDNKKQFIVFRKNYGDYNNDLIIYQSIAQGKQLPNASCNGNEDSTNR</sequence>
<gene>
    <name evidence="1" type="ORF">EB796_010659</name>
</gene>
<comment type="caution">
    <text evidence="1">The sequence shown here is derived from an EMBL/GenBank/DDBJ whole genome shotgun (WGS) entry which is preliminary data.</text>
</comment>
<dbReference type="Proteomes" id="UP000593567">
    <property type="component" value="Unassembled WGS sequence"/>
</dbReference>
<evidence type="ECO:0000313" key="2">
    <source>
        <dbReference type="Proteomes" id="UP000593567"/>
    </source>
</evidence>
<organism evidence="1 2">
    <name type="scientific">Bugula neritina</name>
    <name type="common">Brown bryozoan</name>
    <name type="synonym">Sertularia neritina</name>
    <dbReference type="NCBI Taxonomy" id="10212"/>
    <lineage>
        <taxon>Eukaryota</taxon>
        <taxon>Metazoa</taxon>
        <taxon>Spiralia</taxon>
        <taxon>Lophotrochozoa</taxon>
        <taxon>Bryozoa</taxon>
        <taxon>Gymnolaemata</taxon>
        <taxon>Cheilostomatida</taxon>
        <taxon>Flustrina</taxon>
        <taxon>Buguloidea</taxon>
        <taxon>Bugulidae</taxon>
        <taxon>Bugula</taxon>
    </lineage>
</organism>
<name>A0A7J7JX95_BUGNE</name>
<accession>A0A7J7JX95</accession>
<reference evidence="1" key="1">
    <citation type="submission" date="2020-06" db="EMBL/GenBank/DDBJ databases">
        <title>Draft genome of Bugula neritina, a colonial animal packing powerful symbionts and potential medicines.</title>
        <authorList>
            <person name="Rayko M."/>
        </authorList>
    </citation>
    <scope>NUCLEOTIDE SEQUENCE [LARGE SCALE GENOMIC DNA]</scope>
    <source>
        <strain evidence="1">Kwan_BN1</strain>
    </source>
</reference>
<proteinExistence type="predicted"/>
<protein>
    <submittedName>
        <fullName evidence="1">Uncharacterized protein</fullName>
    </submittedName>
</protein>
<keyword evidence="2" id="KW-1185">Reference proteome</keyword>